<evidence type="ECO:0000256" key="5">
    <source>
        <dbReference type="SAM" id="Phobius"/>
    </source>
</evidence>
<sequence>MAIFLWSAQHFGVPVDRVAVTLWILGAFVFANVGKPLRAQRNMLRDWSVFAAMLFAYEYSRGLADQLGVPVQKTLIRDIDRLMFFGADPNVWLQERLNISSNLAWYEYPLAVTYMTHFILPMGTAVLLWWVSREQWVRYIRRLSILFFLAVATYVVLPVAPPWMISKEGLIGPIKRITARGWTDMGLHTVSKLFERGSAIANPVAAMPSLHAACALLVVVFFWSKMRIWMKPIALVLPAAMAFCLVYFGEHYVADIIFGFAYVWLACVLSTRWEDKHVYKARK</sequence>
<feature type="transmembrane region" description="Helical" evidence="5">
    <location>
        <begin position="20"/>
        <end position="37"/>
    </location>
</feature>
<keyword evidence="4 5" id="KW-0472">Membrane</keyword>
<feature type="transmembrane region" description="Helical" evidence="5">
    <location>
        <begin position="229"/>
        <end position="248"/>
    </location>
</feature>
<dbReference type="InterPro" id="IPR052185">
    <property type="entry name" value="IPC_Synthase-Related"/>
</dbReference>
<gene>
    <name evidence="7" type="ORF">UFOPK1683_00442</name>
</gene>
<feature type="transmembrane region" description="Helical" evidence="5">
    <location>
        <begin position="200"/>
        <end position="222"/>
    </location>
</feature>
<dbReference type="GO" id="GO:0016020">
    <property type="term" value="C:membrane"/>
    <property type="evidence" value="ECO:0007669"/>
    <property type="project" value="UniProtKB-SubCell"/>
</dbReference>
<accession>A0A6J6DUV0</accession>
<feature type="transmembrane region" description="Helical" evidence="5">
    <location>
        <begin position="143"/>
        <end position="165"/>
    </location>
</feature>
<keyword evidence="3 5" id="KW-1133">Transmembrane helix</keyword>
<dbReference type="CDD" id="cd03386">
    <property type="entry name" value="PAP2_Aur1_like"/>
    <property type="match status" value="1"/>
</dbReference>
<protein>
    <submittedName>
        <fullName evidence="7">Unannotated protein</fullName>
    </submittedName>
</protein>
<evidence type="ECO:0000256" key="2">
    <source>
        <dbReference type="ARBA" id="ARBA00022692"/>
    </source>
</evidence>
<evidence type="ECO:0000256" key="1">
    <source>
        <dbReference type="ARBA" id="ARBA00004141"/>
    </source>
</evidence>
<organism evidence="7">
    <name type="scientific">freshwater metagenome</name>
    <dbReference type="NCBI Taxonomy" id="449393"/>
    <lineage>
        <taxon>unclassified sequences</taxon>
        <taxon>metagenomes</taxon>
        <taxon>ecological metagenomes</taxon>
    </lineage>
</organism>
<comment type="subcellular location">
    <subcellularLocation>
        <location evidence="1">Membrane</location>
        <topology evidence="1">Multi-pass membrane protein</topology>
    </subcellularLocation>
</comment>
<reference evidence="7" key="1">
    <citation type="submission" date="2020-05" db="EMBL/GenBank/DDBJ databases">
        <authorList>
            <person name="Chiriac C."/>
            <person name="Salcher M."/>
            <person name="Ghai R."/>
            <person name="Kavagutti S V."/>
        </authorList>
    </citation>
    <scope>NUCLEOTIDE SEQUENCE</scope>
</reference>
<name>A0A6J6DUV0_9ZZZZ</name>
<dbReference type="AlphaFoldDB" id="A0A6J6DUV0"/>
<evidence type="ECO:0000313" key="7">
    <source>
        <dbReference type="EMBL" id="CAB4566709.1"/>
    </source>
</evidence>
<feature type="domain" description="Inositolphosphotransferase Aur1/Ipt1" evidence="6">
    <location>
        <begin position="101"/>
        <end position="268"/>
    </location>
</feature>
<dbReference type="Pfam" id="PF14378">
    <property type="entry name" value="PAP2_3"/>
    <property type="match status" value="1"/>
</dbReference>
<feature type="transmembrane region" description="Helical" evidence="5">
    <location>
        <begin position="254"/>
        <end position="273"/>
    </location>
</feature>
<dbReference type="PANTHER" id="PTHR31310">
    <property type="match status" value="1"/>
</dbReference>
<evidence type="ECO:0000256" key="3">
    <source>
        <dbReference type="ARBA" id="ARBA00022989"/>
    </source>
</evidence>
<evidence type="ECO:0000256" key="4">
    <source>
        <dbReference type="ARBA" id="ARBA00023136"/>
    </source>
</evidence>
<evidence type="ECO:0000259" key="6">
    <source>
        <dbReference type="Pfam" id="PF14378"/>
    </source>
</evidence>
<dbReference type="EMBL" id="CAEZTL010000029">
    <property type="protein sequence ID" value="CAB4566709.1"/>
    <property type="molecule type" value="Genomic_DNA"/>
</dbReference>
<dbReference type="SUPFAM" id="SSF48317">
    <property type="entry name" value="Acid phosphatase/Vanadium-dependent haloperoxidase"/>
    <property type="match status" value="1"/>
</dbReference>
<keyword evidence="2 5" id="KW-0812">Transmembrane</keyword>
<feature type="transmembrane region" description="Helical" evidence="5">
    <location>
        <begin position="111"/>
        <end position="131"/>
    </location>
</feature>
<dbReference type="InterPro" id="IPR026841">
    <property type="entry name" value="Aur1/Ipt1"/>
</dbReference>
<dbReference type="InterPro" id="IPR036938">
    <property type="entry name" value="PAP2/HPO_sf"/>
</dbReference>
<dbReference type="Gene3D" id="1.20.144.10">
    <property type="entry name" value="Phosphatidic acid phosphatase type 2/haloperoxidase"/>
    <property type="match status" value="1"/>
</dbReference>
<dbReference type="PANTHER" id="PTHR31310:SF7">
    <property type="entry name" value="PA-PHOSPHATASE RELATED-FAMILY PROTEIN DDB_G0268928"/>
    <property type="match status" value="1"/>
</dbReference>
<feature type="transmembrane region" description="Helical" evidence="5">
    <location>
        <begin position="44"/>
        <end position="60"/>
    </location>
</feature>
<proteinExistence type="predicted"/>